<dbReference type="SMART" id="SM00100">
    <property type="entry name" value="cNMP"/>
    <property type="match status" value="1"/>
</dbReference>
<dbReference type="GO" id="GO:0016301">
    <property type="term" value="F:kinase activity"/>
    <property type="evidence" value="ECO:0007669"/>
    <property type="project" value="UniProtKB-KW"/>
</dbReference>
<keyword evidence="3" id="KW-1185">Reference proteome</keyword>
<dbReference type="STRING" id="659014.SAMN04487996_13727"/>
<dbReference type="Gene3D" id="2.60.120.10">
    <property type="entry name" value="Jelly Rolls"/>
    <property type="match status" value="1"/>
</dbReference>
<dbReference type="Pfam" id="PF00027">
    <property type="entry name" value="cNMP_binding"/>
    <property type="match status" value="1"/>
</dbReference>
<dbReference type="CDD" id="cd00038">
    <property type="entry name" value="CAP_ED"/>
    <property type="match status" value="1"/>
</dbReference>
<feature type="domain" description="Cyclic nucleotide-binding" evidence="1">
    <location>
        <begin position="15"/>
        <end position="118"/>
    </location>
</feature>
<sequence length="194" mass="22828">MKYDKTAELRAKFATYGTLSEEAMDDMMKLLRPHSYAKGDYFLQEGQMAKNVAFIVKGLFSQYYASPDGDIVTKRFFPENYFAGSLPAMLTHSPSMFAIRALEPTETLEYNFYDFKSLTEKHRDLAAFYIRYMELHWIIEKEPLEISFRYDTAKTRYINFLKEYPNLEPRLKQHEIASYLGITPTQLSRIRAEM</sequence>
<reference evidence="3" key="1">
    <citation type="submission" date="2016-10" db="EMBL/GenBank/DDBJ databases">
        <authorList>
            <person name="Varghese N."/>
            <person name="Submissions S."/>
        </authorList>
    </citation>
    <scope>NUCLEOTIDE SEQUENCE [LARGE SCALE GENOMIC DNA]</scope>
    <source>
        <strain evidence="3">DSM 25329</strain>
    </source>
</reference>
<dbReference type="InterPro" id="IPR014710">
    <property type="entry name" value="RmlC-like_jellyroll"/>
</dbReference>
<evidence type="ECO:0000259" key="1">
    <source>
        <dbReference type="PROSITE" id="PS50042"/>
    </source>
</evidence>
<dbReference type="InterPro" id="IPR018490">
    <property type="entry name" value="cNMP-bd_dom_sf"/>
</dbReference>
<dbReference type="EMBL" id="FNAN01000037">
    <property type="protein sequence ID" value="SDH43615.1"/>
    <property type="molecule type" value="Genomic_DNA"/>
</dbReference>
<dbReference type="OrthoDB" id="663011at2"/>
<dbReference type="RefSeq" id="WP_090157796.1">
    <property type="nucleotide sequence ID" value="NZ_FNAN01000037.1"/>
</dbReference>
<name>A0A1G8CDV5_9BACT</name>
<evidence type="ECO:0000313" key="3">
    <source>
        <dbReference type="Proteomes" id="UP000198748"/>
    </source>
</evidence>
<organism evidence="2 3">
    <name type="scientific">Dyadobacter soli</name>
    <dbReference type="NCBI Taxonomy" id="659014"/>
    <lineage>
        <taxon>Bacteria</taxon>
        <taxon>Pseudomonadati</taxon>
        <taxon>Bacteroidota</taxon>
        <taxon>Cytophagia</taxon>
        <taxon>Cytophagales</taxon>
        <taxon>Spirosomataceae</taxon>
        <taxon>Dyadobacter</taxon>
    </lineage>
</organism>
<keyword evidence="2" id="KW-0808">Transferase</keyword>
<dbReference type="Proteomes" id="UP000198748">
    <property type="component" value="Unassembled WGS sequence"/>
</dbReference>
<dbReference type="PROSITE" id="PS50042">
    <property type="entry name" value="CNMP_BINDING_3"/>
    <property type="match status" value="1"/>
</dbReference>
<protein>
    <submittedName>
        <fullName evidence="2">cAMP-binding domain of CRP or a regulatory subunit of cAMP-dependent protein kinases</fullName>
    </submittedName>
</protein>
<accession>A0A1G8CDV5</accession>
<dbReference type="AlphaFoldDB" id="A0A1G8CDV5"/>
<proteinExistence type="predicted"/>
<keyword evidence="2" id="KW-0418">Kinase</keyword>
<evidence type="ECO:0000313" key="2">
    <source>
        <dbReference type="EMBL" id="SDH43615.1"/>
    </source>
</evidence>
<gene>
    <name evidence="2" type="ORF">SAMN04487996_13727</name>
</gene>
<dbReference type="SUPFAM" id="SSF51206">
    <property type="entry name" value="cAMP-binding domain-like"/>
    <property type="match status" value="1"/>
</dbReference>
<dbReference type="InterPro" id="IPR000595">
    <property type="entry name" value="cNMP-bd_dom"/>
</dbReference>